<evidence type="ECO:0000313" key="4">
    <source>
        <dbReference type="Proteomes" id="UP000750711"/>
    </source>
</evidence>
<feature type="transmembrane region" description="Helical" evidence="2">
    <location>
        <begin position="483"/>
        <end position="501"/>
    </location>
</feature>
<dbReference type="AlphaFoldDB" id="A0A9P8LDE6"/>
<evidence type="ECO:0000256" key="2">
    <source>
        <dbReference type="SAM" id="Phobius"/>
    </source>
</evidence>
<feature type="compositionally biased region" description="Acidic residues" evidence="1">
    <location>
        <begin position="50"/>
        <end position="59"/>
    </location>
</feature>
<feature type="compositionally biased region" description="Polar residues" evidence="1">
    <location>
        <begin position="281"/>
        <end position="303"/>
    </location>
</feature>
<keyword evidence="2" id="KW-0472">Membrane</keyword>
<comment type="caution">
    <text evidence="3">The sequence shown here is derived from an EMBL/GenBank/DDBJ whole genome shotgun (WGS) entry which is preliminary data.</text>
</comment>
<feature type="region of interest" description="Disordered" evidence="1">
    <location>
        <begin position="36"/>
        <end position="59"/>
    </location>
</feature>
<dbReference type="EMBL" id="JAGHQM010000433">
    <property type="protein sequence ID" value="KAH0561996.1"/>
    <property type="molecule type" value="Genomic_DNA"/>
</dbReference>
<protein>
    <submittedName>
        <fullName evidence="3">Uncharacterized protein</fullName>
    </submittedName>
</protein>
<feature type="region of interest" description="Disordered" evidence="1">
    <location>
        <begin position="238"/>
        <end position="308"/>
    </location>
</feature>
<feature type="compositionally biased region" description="Basic and acidic residues" evidence="1">
    <location>
        <begin position="238"/>
        <end position="253"/>
    </location>
</feature>
<organism evidence="3 4">
    <name type="scientific">Trichoglossum hirsutum</name>
    <dbReference type="NCBI Taxonomy" id="265104"/>
    <lineage>
        <taxon>Eukaryota</taxon>
        <taxon>Fungi</taxon>
        <taxon>Dikarya</taxon>
        <taxon>Ascomycota</taxon>
        <taxon>Pezizomycotina</taxon>
        <taxon>Geoglossomycetes</taxon>
        <taxon>Geoglossales</taxon>
        <taxon>Geoglossaceae</taxon>
        <taxon>Trichoglossum</taxon>
    </lineage>
</organism>
<feature type="transmembrane region" description="Helical" evidence="2">
    <location>
        <begin position="389"/>
        <end position="410"/>
    </location>
</feature>
<feature type="compositionally biased region" description="Basic and acidic residues" evidence="1">
    <location>
        <begin position="40"/>
        <end position="49"/>
    </location>
</feature>
<name>A0A9P8LDE6_9PEZI</name>
<reference evidence="3" key="1">
    <citation type="submission" date="2021-03" db="EMBL/GenBank/DDBJ databases">
        <title>Comparative genomics and phylogenomic investigation of the class Geoglossomycetes provide insights into ecological specialization and systematics.</title>
        <authorList>
            <person name="Melie T."/>
            <person name="Pirro S."/>
            <person name="Miller A.N."/>
            <person name="Quandt A."/>
        </authorList>
    </citation>
    <scope>NUCLEOTIDE SEQUENCE</scope>
    <source>
        <strain evidence="3">CAQ_001_2017</strain>
    </source>
</reference>
<keyword evidence="2" id="KW-1133">Transmembrane helix</keyword>
<dbReference type="Proteomes" id="UP000750711">
    <property type="component" value="Unassembled WGS sequence"/>
</dbReference>
<keyword evidence="4" id="KW-1185">Reference proteome</keyword>
<keyword evidence="2" id="KW-0812">Transmembrane</keyword>
<feature type="transmembrane region" description="Helical" evidence="2">
    <location>
        <begin position="457"/>
        <end position="477"/>
    </location>
</feature>
<sequence>MPTYQPDLVEAQQPPVKAQWQKQSTIYFETTMPIMLTDESPDRPEHVDESENSNEQLDDDLDPAQTEIIRLYRAKFHVKYGNEASPKEKFSSAASPLDWMVFLLGWPATGFRILELQKIFGEVDELFISEFELNADGILTPFGYFGEGFKSRVDSWRYDIDLLIQGLSPNKLWEFRQVAQKPAHADLCQKIARDLGLMEEPTKSKVRLVLRGAQERSQILTESLETLDRISTIRREAKAAKEASEAEAKEAGLRRRRLLSSSEQSESDKETTGEMEPQLRFPSSKTTVPVAQASGLDQNTSSRLRAPDVERPGVTVSPLAPVTTSGIYAWHEVKIPIEDIPDGPWFHQRPVVQRDPRALSTQSNIQPAPQSKKRRGVHLFIDRIAHRTAVLFLFPLILALSAGLIAVSTTRSRSSNWHLDDGFFTCSSAACLQLFSLYLLILPILRKRALEIPKDWFVLSIGLSTLSAIVSVIVYPYSWEASGILGFFANVAATIATVQLIEGTDAGIRATLGPFYSD</sequence>
<evidence type="ECO:0000313" key="3">
    <source>
        <dbReference type="EMBL" id="KAH0561996.1"/>
    </source>
</evidence>
<gene>
    <name evidence="3" type="ORF">GP486_003297</name>
</gene>
<feature type="transmembrane region" description="Helical" evidence="2">
    <location>
        <begin position="422"/>
        <end position="445"/>
    </location>
</feature>
<evidence type="ECO:0000256" key="1">
    <source>
        <dbReference type="SAM" id="MobiDB-lite"/>
    </source>
</evidence>
<accession>A0A9P8LDE6</accession>
<proteinExistence type="predicted"/>